<dbReference type="EC" id="2.7.1.30" evidence="3"/>
<evidence type="ECO:0000256" key="10">
    <source>
        <dbReference type="ARBA" id="ARBA00052101"/>
    </source>
</evidence>
<dbReference type="InterPro" id="IPR000577">
    <property type="entry name" value="Carb_kinase_FGGY"/>
</dbReference>
<dbReference type="GO" id="GO:0005524">
    <property type="term" value="F:ATP binding"/>
    <property type="evidence" value="ECO:0007669"/>
    <property type="project" value="UniProtKB-KW"/>
</dbReference>
<organism evidence="14 15">
    <name type="scientific">Nitrosomonas marina</name>
    <dbReference type="NCBI Taxonomy" id="917"/>
    <lineage>
        <taxon>Bacteria</taxon>
        <taxon>Pseudomonadati</taxon>
        <taxon>Pseudomonadota</taxon>
        <taxon>Betaproteobacteria</taxon>
        <taxon>Nitrosomonadales</taxon>
        <taxon>Nitrosomonadaceae</taxon>
        <taxon>Nitrosomonas</taxon>
    </lineage>
</organism>
<dbReference type="OrthoDB" id="9805576at2"/>
<keyword evidence="7" id="KW-0319">Glycerol metabolism</keyword>
<evidence type="ECO:0000313" key="14">
    <source>
        <dbReference type="EMBL" id="SET26685.1"/>
    </source>
</evidence>
<dbReference type="PANTHER" id="PTHR10196:SF78">
    <property type="entry name" value="GLYCEROL KINASE"/>
    <property type="match status" value="1"/>
</dbReference>
<dbReference type="GO" id="GO:0004370">
    <property type="term" value="F:glycerol kinase activity"/>
    <property type="evidence" value="ECO:0007669"/>
    <property type="project" value="UniProtKB-EC"/>
</dbReference>
<dbReference type="SUPFAM" id="SSF53067">
    <property type="entry name" value="Actin-like ATPase domain"/>
    <property type="match status" value="2"/>
</dbReference>
<evidence type="ECO:0000256" key="11">
    <source>
        <dbReference type="RuleBase" id="RU003733"/>
    </source>
</evidence>
<dbReference type="FunFam" id="3.30.420.40:FF:000008">
    <property type="entry name" value="Glycerol kinase"/>
    <property type="match status" value="1"/>
</dbReference>
<dbReference type="Proteomes" id="UP000199345">
    <property type="component" value="Unassembled WGS sequence"/>
</dbReference>
<evidence type="ECO:0000256" key="2">
    <source>
        <dbReference type="ARBA" id="ARBA00009156"/>
    </source>
</evidence>
<dbReference type="InterPro" id="IPR018484">
    <property type="entry name" value="FGGY_N"/>
</dbReference>
<dbReference type="PIRSF" id="PIRSF000538">
    <property type="entry name" value="GlpK"/>
    <property type="match status" value="1"/>
</dbReference>
<feature type="domain" description="Carbohydrate kinase FGGY C-terminal" evidence="13">
    <location>
        <begin position="264"/>
        <end position="452"/>
    </location>
</feature>
<dbReference type="InterPro" id="IPR005999">
    <property type="entry name" value="Glycerol_kin"/>
</dbReference>
<dbReference type="PANTHER" id="PTHR10196">
    <property type="entry name" value="SUGAR KINASE"/>
    <property type="match status" value="1"/>
</dbReference>
<sequence length="499" mass="54452">MSSVKNLALLAIDQGTTSTRAILFSVQGEILAVSQKELKLLHPHKGWIEQHPGDLWEDTLWVCRNVIADAQRSDIKIAGIGITNQRETTVIWDRETGEPIYNAIVWQDRRTADLCDTIKKSGHEQQITKKTGLLVDPYFSATKIAWILDHIEGARQRAEKGELAFGTVDTFLLWKLTQGKAHTTDITNASRTLLFNIVTRQWDNDLLQLFNIPAGMLPNVSDNVAFFGETKPELLGAAYVIGGMAGDQHAALVGQGCFESGMIKATYGTGCFALMNTGHNCTISSNKLLTTIGYRIGGDTCYALEGSIFTAGAAVQWLRDNLGLLSDAAQSEAVALSVTDSNEVYFVPAFTGLGAPYWKPNARAAITGISRESTSAHVVRAALEAQGYQSRDLIEAMESELNSTDTSEALRIDGGMAGNTFVCQFLADMLGRTVEIPEVMESTAWGAAALAGLYSGLFNSLDNISRTWVCARRYTPQMAEDERNKLYAGWKHAVQAVLN</sequence>
<dbReference type="Gene3D" id="3.30.420.40">
    <property type="match status" value="2"/>
</dbReference>
<evidence type="ECO:0000256" key="8">
    <source>
        <dbReference type="ARBA" id="ARBA00022840"/>
    </source>
</evidence>
<evidence type="ECO:0000256" key="4">
    <source>
        <dbReference type="ARBA" id="ARBA00022679"/>
    </source>
</evidence>
<dbReference type="PROSITE" id="PS00933">
    <property type="entry name" value="FGGY_KINASES_1"/>
    <property type="match status" value="1"/>
</dbReference>
<dbReference type="RefSeq" id="WP_090658891.1">
    <property type="nucleotide sequence ID" value="NZ_FOIA01000018.1"/>
</dbReference>
<comment type="similarity">
    <text evidence="2 11">Belongs to the FGGY kinase family.</text>
</comment>
<evidence type="ECO:0000256" key="1">
    <source>
        <dbReference type="ARBA" id="ARBA00005190"/>
    </source>
</evidence>
<dbReference type="Pfam" id="PF02782">
    <property type="entry name" value="FGGY_C"/>
    <property type="match status" value="1"/>
</dbReference>
<dbReference type="AlphaFoldDB" id="A0A1I0D3H8"/>
<comment type="catalytic activity">
    <reaction evidence="10">
        <text>glycerol + ATP = sn-glycerol 3-phosphate + ADP + H(+)</text>
        <dbReference type="Rhea" id="RHEA:21644"/>
        <dbReference type="ChEBI" id="CHEBI:15378"/>
        <dbReference type="ChEBI" id="CHEBI:17754"/>
        <dbReference type="ChEBI" id="CHEBI:30616"/>
        <dbReference type="ChEBI" id="CHEBI:57597"/>
        <dbReference type="ChEBI" id="CHEBI:456216"/>
        <dbReference type="EC" id="2.7.1.30"/>
    </reaction>
</comment>
<protein>
    <recommendedName>
        <fullName evidence="3">glycerol kinase</fullName>
        <ecNumber evidence="3">2.7.1.30</ecNumber>
    </recommendedName>
    <alternativeName>
        <fullName evidence="9">ATP:glycerol 3-phosphotransferase</fullName>
    </alternativeName>
</protein>
<dbReference type="InterPro" id="IPR043129">
    <property type="entry name" value="ATPase_NBD"/>
</dbReference>
<accession>A0A1I0D3H8</accession>
<feature type="domain" description="Carbohydrate kinase FGGY N-terminal" evidence="12">
    <location>
        <begin position="9"/>
        <end position="254"/>
    </location>
</feature>
<name>A0A1I0D3H8_9PROT</name>
<dbReference type="CDD" id="cd07786">
    <property type="entry name" value="FGGY_EcGK_like"/>
    <property type="match status" value="1"/>
</dbReference>
<keyword evidence="8" id="KW-0067">ATP-binding</keyword>
<dbReference type="Pfam" id="PF00370">
    <property type="entry name" value="FGGY_N"/>
    <property type="match status" value="1"/>
</dbReference>
<evidence type="ECO:0000256" key="3">
    <source>
        <dbReference type="ARBA" id="ARBA00012099"/>
    </source>
</evidence>
<dbReference type="NCBIfam" id="TIGR01311">
    <property type="entry name" value="glycerol_kin"/>
    <property type="match status" value="1"/>
</dbReference>
<keyword evidence="15" id="KW-1185">Reference proteome</keyword>
<dbReference type="InterPro" id="IPR018483">
    <property type="entry name" value="Carb_kinase_FGGY_CS"/>
</dbReference>
<keyword evidence="6 11" id="KW-0418">Kinase</keyword>
<evidence type="ECO:0000259" key="12">
    <source>
        <dbReference type="Pfam" id="PF00370"/>
    </source>
</evidence>
<dbReference type="FunFam" id="3.30.420.40:FF:000007">
    <property type="entry name" value="Glycerol kinase"/>
    <property type="match status" value="1"/>
</dbReference>
<dbReference type="GO" id="GO:0005829">
    <property type="term" value="C:cytosol"/>
    <property type="evidence" value="ECO:0007669"/>
    <property type="project" value="TreeGrafter"/>
</dbReference>
<keyword evidence="4 11" id="KW-0808">Transferase</keyword>
<dbReference type="GO" id="GO:0019563">
    <property type="term" value="P:glycerol catabolic process"/>
    <property type="evidence" value="ECO:0007669"/>
    <property type="project" value="TreeGrafter"/>
</dbReference>
<comment type="pathway">
    <text evidence="1">Polyol metabolism; glycerol degradation via glycerol kinase pathway; sn-glycerol 3-phosphate from glycerol: step 1/1.</text>
</comment>
<dbReference type="PROSITE" id="PS00445">
    <property type="entry name" value="FGGY_KINASES_2"/>
    <property type="match status" value="1"/>
</dbReference>
<proteinExistence type="inferred from homology"/>
<evidence type="ECO:0000259" key="13">
    <source>
        <dbReference type="Pfam" id="PF02782"/>
    </source>
</evidence>
<evidence type="ECO:0000256" key="6">
    <source>
        <dbReference type="ARBA" id="ARBA00022777"/>
    </source>
</evidence>
<evidence type="ECO:0000313" key="15">
    <source>
        <dbReference type="Proteomes" id="UP000199345"/>
    </source>
</evidence>
<evidence type="ECO:0000256" key="9">
    <source>
        <dbReference type="ARBA" id="ARBA00043149"/>
    </source>
</evidence>
<dbReference type="NCBIfam" id="NF000756">
    <property type="entry name" value="PRK00047.1"/>
    <property type="match status" value="1"/>
</dbReference>
<dbReference type="GO" id="GO:0006072">
    <property type="term" value="P:glycerol-3-phosphate metabolic process"/>
    <property type="evidence" value="ECO:0007669"/>
    <property type="project" value="InterPro"/>
</dbReference>
<evidence type="ECO:0000256" key="7">
    <source>
        <dbReference type="ARBA" id="ARBA00022798"/>
    </source>
</evidence>
<keyword evidence="5" id="KW-0547">Nucleotide-binding</keyword>
<reference evidence="15" key="1">
    <citation type="submission" date="2016-10" db="EMBL/GenBank/DDBJ databases">
        <authorList>
            <person name="Varghese N."/>
            <person name="Submissions S."/>
        </authorList>
    </citation>
    <scope>NUCLEOTIDE SEQUENCE [LARGE SCALE GENOMIC DNA]</scope>
    <source>
        <strain evidence="15">Nm71</strain>
    </source>
</reference>
<gene>
    <name evidence="14" type="ORF">SAMN05216326_11812</name>
</gene>
<dbReference type="InterPro" id="IPR018485">
    <property type="entry name" value="FGGY_C"/>
</dbReference>
<evidence type="ECO:0000256" key="5">
    <source>
        <dbReference type="ARBA" id="ARBA00022741"/>
    </source>
</evidence>
<dbReference type="EMBL" id="FOIA01000018">
    <property type="protein sequence ID" value="SET26685.1"/>
    <property type="molecule type" value="Genomic_DNA"/>
</dbReference>